<name>A0A1I3MNS1_9EURY</name>
<dbReference type="OrthoDB" id="168411at2157"/>
<evidence type="ECO:0000313" key="1">
    <source>
        <dbReference type="EMBL" id="SFI98647.1"/>
    </source>
</evidence>
<dbReference type="Proteomes" id="UP000182829">
    <property type="component" value="Unassembled WGS sequence"/>
</dbReference>
<evidence type="ECO:0000313" key="2">
    <source>
        <dbReference type="Proteomes" id="UP000182829"/>
    </source>
</evidence>
<dbReference type="AlphaFoldDB" id="A0A1I3MNS1"/>
<protein>
    <submittedName>
        <fullName evidence="1">Uncharacterized protein</fullName>
    </submittedName>
</protein>
<accession>A0A1I3MNS1</accession>
<organism evidence="1 2">
    <name type="scientific">Natronobacterium gregoryi</name>
    <dbReference type="NCBI Taxonomy" id="44930"/>
    <lineage>
        <taxon>Archaea</taxon>
        <taxon>Methanobacteriati</taxon>
        <taxon>Methanobacteriota</taxon>
        <taxon>Stenosarchaea group</taxon>
        <taxon>Halobacteria</taxon>
        <taxon>Halobacteriales</taxon>
        <taxon>Natrialbaceae</taxon>
        <taxon>Natronobacterium</taxon>
    </lineage>
</organism>
<reference evidence="1 2" key="1">
    <citation type="submission" date="2016-10" db="EMBL/GenBank/DDBJ databases">
        <authorList>
            <person name="de Groot N.N."/>
        </authorList>
    </citation>
    <scope>NUCLEOTIDE SEQUENCE [LARGE SCALE GENOMIC DNA]</scope>
    <source>
        <strain evidence="1 2">SP2</strain>
    </source>
</reference>
<dbReference type="RefSeq" id="WP_005576848.1">
    <property type="nucleotide sequence ID" value="NZ_FORO01000010.1"/>
</dbReference>
<proteinExistence type="predicted"/>
<dbReference type="EMBL" id="FORO01000010">
    <property type="protein sequence ID" value="SFI98647.1"/>
    <property type="molecule type" value="Genomic_DNA"/>
</dbReference>
<dbReference type="GeneID" id="14209317"/>
<gene>
    <name evidence="1" type="ORF">SAMN05443661_110217</name>
</gene>
<sequence length="73" mass="7697">MALAGYVVVQRTLRSLSDADSITSAVRNEGLEAVTDIELRGDAVAGGELGPAIDVADLESSIEEADEFFDPEE</sequence>